<dbReference type="SMART" id="SM00228">
    <property type="entry name" value="PDZ"/>
    <property type="match status" value="1"/>
</dbReference>
<gene>
    <name evidence="8" type="ORF">SDC9_63306</name>
</gene>
<keyword evidence="5" id="KW-0378">Hydrolase</keyword>
<dbReference type="GO" id="GO:0004252">
    <property type="term" value="F:serine-type endopeptidase activity"/>
    <property type="evidence" value="ECO:0007669"/>
    <property type="project" value="InterPro"/>
</dbReference>
<protein>
    <recommendedName>
        <fullName evidence="7">PDZ domain-containing protein</fullName>
    </recommendedName>
</protein>
<dbReference type="Pfam" id="PF13180">
    <property type="entry name" value="PDZ_2"/>
    <property type="match status" value="1"/>
</dbReference>
<accession>A0A644XS24</accession>
<sequence length="477" mass="50955">MVKKIRKMKTREFATRLTAGLIFLLLSAGMVSESLAVNASTTLTASPGDPVDFTSAAEKSVPAVVNIKTSFTQKNAYYDDFFAPFYDFFNMQPFSQQYPITATGSGVIVSDDGYIVTNNHVVQDAEQITVTLNDKREYTASVVGLDPTTDLAVIRIDEKNLPYLTFGNSDDVKIGEWVLAVGNPFNLTSTVTAGIVSAKARNINILGGGSTVESFIQTDAAVNPGNSGGALVNTKGELIGINAAIASNTGSYTGYSFAIPSNIAKKVVYDLKEYGMVQRAYFGADIVEINASTAKQYNLPDMKGVYVTTVNKDGAAENAGIEVGDVILSLDGMEVNSSSRMLELVAEKHPGDKMLAEINRGGKKLSKPITLLNRRGEASLLDKEVSAETQILGATFAVPDQDVMSRLRLNNGMQISTLSDGPLKSAGIKEKFIVTKIDQTMINSAEDVENALGGKTGGVLIEGVYPNGMKAYYGFGL</sequence>
<dbReference type="SUPFAM" id="SSF50494">
    <property type="entry name" value="Trypsin-like serine proteases"/>
    <property type="match status" value="1"/>
</dbReference>
<dbReference type="PANTHER" id="PTHR22939:SF129">
    <property type="entry name" value="SERINE PROTEASE HTRA2, MITOCHONDRIAL"/>
    <property type="match status" value="1"/>
</dbReference>
<reference evidence="8" key="1">
    <citation type="submission" date="2019-08" db="EMBL/GenBank/DDBJ databases">
        <authorList>
            <person name="Kucharzyk K."/>
            <person name="Murdoch R.W."/>
            <person name="Higgins S."/>
            <person name="Loffler F."/>
        </authorList>
    </citation>
    <scope>NUCLEOTIDE SEQUENCE</scope>
</reference>
<dbReference type="InterPro" id="IPR036034">
    <property type="entry name" value="PDZ_sf"/>
</dbReference>
<dbReference type="InterPro" id="IPR001478">
    <property type="entry name" value="PDZ"/>
</dbReference>
<comment type="caution">
    <text evidence="8">The sequence shown here is derived from an EMBL/GenBank/DDBJ whole genome shotgun (WGS) entry which is preliminary data.</text>
</comment>
<dbReference type="Gene3D" id="2.40.10.120">
    <property type="match status" value="1"/>
</dbReference>
<name>A0A644XS24_9ZZZZ</name>
<keyword evidence="3" id="KW-0732">Signal</keyword>
<proteinExistence type="inferred from homology"/>
<keyword evidence="2" id="KW-0645">Protease</keyword>
<dbReference type="PANTHER" id="PTHR22939">
    <property type="entry name" value="SERINE PROTEASE FAMILY S1C HTRA-RELATED"/>
    <property type="match status" value="1"/>
</dbReference>
<organism evidence="8">
    <name type="scientific">bioreactor metagenome</name>
    <dbReference type="NCBI Taxonomy" id="1076179"/>
    <lineage>
        <taxon>unclassified sequences</taxon>
        <taxon>metagenomes</taxon>
        <taxon>ecological metagenomes</taxon>
    </lineage>
</organism>
<evidence type="ECO:0000256" key="3">
    <source>
        <dbReference type="ARBA" id="ARBA00022729"/>
    </source>
</evidence>
<dbReference type="CDD" id="cd06779">
    <property type="entry name" value="cpPDZ_Deg_HtrA-like"/>
    <property type="match status" value="1"/>
</dbReference>
<dbReference type="InterPro" id="IPR009003">
    <property type="entry name" value="Peptidase_S1_PA"/>
</dbReference>
<evidence type="ECO:0000259" key="7">
    <source>
        <dbReference type="PROSITE" id="PS50106"/>
    </source>
</evidence>
<dbReference type="PROSITE" id="PS50106">
    <property type="entry name" value="PDZ"/>
    <property type="match status" value="1"/>
</dbReference>
<dbReference type="EMBL" id="VSSQ01002702">
    <property type="protein sequence ID" value="MPM16924.1"/>
    <property type="molecule type" value="Genomic_DNA"/>
</dbReference>
<comment type="similarity">
    <text evidence="1">Belongs to the peptidase S1C family.</text>
</comment>
<keyword evidence="6" id="KW-0720">Serine protease</keyword>
<evidence type="ECO:0000256" key="5">
    <source>
        <dbReference type="ARBA" id="ARBA00022801"/>
    </source>
</evidence>
<evidence type="ECO:0000256" key="1">
    <source>
        <dbReference type="ARBA" id="ARBA00010541"/>
    </source>
</evidence>
<keyword evidence="4" id="KW-0677">Repeat</keyword>
<dbReference type="InterPro" id="IPR001940">
    <property type="entry name" value="Peptidase_S1C"/>
</dbReference>
<dbReference type="Pfam" id="PF13365">
    <property type="entry name" value="Trypsin_2"/>
    <property type="match status" value="1"/>
</dbReference>
<dbReference type="GO" id="GO:0006508">
    <property type="term" value="P:proteolysis"/>
    <property type="evidence" value="ECO:0007669"/>
    <property type="project" value="UniProtKB-KW"/>
</dbReference>
<dbReference type="AlphaFoldDB" id="A0A644XS24"/>
<dbReference type="Gene3D" id="2.30.42.10">
    <property type="match status" value="2"/>
</dbReference>
<evidence type="ECO:0000313" key="8">
    <source>
        <dbReference type="EMBL" id="MPM16924.1"/>
    </source>
</evidence>
<dbReference type="InterPro" id="IPR011782">
    <property type="entry name" value="Pept_S1C_Do"/>
</dbReference>
<evidence type="ECO:0000256" key="4">
    <source>
        <dbReference type="ARBA" id="ARBA00022737"/>
    </source>
</evidence>
<dbReference type="PRINTS" id="PR00834">
    <property type="entry name" value="PROTEASES2C"/>
</dbReference>
<feature type="domain" description="PDZ" evidence="7">
    <location>
        <begin position="266"/>
        <end position="362"/>
    </location>
</feature>
<dbReference type="NCBIfam" id="TIGR02037">
    <property type="entry name" value="degP_htrA_DO"/>
    <property type="match status" value="1"/>
</dbReference>
<evidence type="ECO:0000256" key="6">
    <source>
        <dbReference type="ARBA" id="ARBA00022825"/>
    </source>
</evidence>
<evidence type="ECO:0000256" key="2">
    <source>
        <dbReference type="ARBA" id="ARBA00022670"/>
    </source>
</evidence>
<dbReference type="SUPFAM" id="SSF50156">
    <property type="entry name" value="PDZ domain-like"/>
    <property type="match status" value="1"/>
</dbReference>